<gene>
    <name evidence="2" type="ORF">SAMN02745166_03539</name>
</gene>
<evidence type="ECO:0000256" key="1">
    <source>
        <dbReference type="SAM" id="SignalP"/>
    </source>
</evidence>
<protein>
    <submittedName>
        <fullName evidence="2">Uncharacterized protein</fullName>
    </submittedName>
</protein>
<keyword evidence="1" id="KW-0732">Signal</keyword>
<dbReference type="STRING" id="48467.SAMN02745166_03539"/>
<dbReference type="EMBL" id="FUYE01000013">
    <property type="protein sequence ID" value="SKB02091.1"/>
    <property type="molecule type" value="Genomic_DNA"/>
</dbReference>
<dbReference type="Proteomes" id="UP000190774">
    <property type="component" value="Unassembled WGS sequence"/>
</dbReference>
<dbReference type="OrthoDB" id="191241at2"/>
<dbReference type="AlphaFoldDB" id="A0A1T4YLE8"/>
<organism evidence="2 3">
    <name type="scientific">Prosthecobacter debontii</name>
    <dbReference type="NCBI Taxonomy" id="48467"/>
    <lineage>
        <taxon>Bacteria</taxon>
        <taxon>Pseudomonadati</taxon>
        <taxon>Verrucomicrobiota</taxon>
        <taxon>Verrucomicrobiia</taxon>
        <taxon>Verrucomicrobiales</taxon>
        <taxon>Verrucomicrobiaceae</taxon>
        <taxon>Prosthecobacter</taxon>
    </lineage>
</organism>
<feature type="signal peptide" evidence="1">
    <location>
        <begin position="1"/>
        <end position="24"/>
    </location>
</feature>
<evidence type="ECO:0000313" key="2">
    <source>
        <dbReference type="EMBL" id="SKB02091.1"/>
    </source>
</evidence>
<sequence>MIRFLAIALFFALGAVTTSGGDKAAPEPKTAWTPPAYAKVVGYRFRIPSEDSKRPIPSGFTLLRSGRLDSALLERQKTKAADLKPEDIHTLTSAINAKEVVSPTACYDPHHIFVFYSDTGVVVAAIEVCFGCTGVSALPDVAEPRWYCHDFIALAKLTSRLGLWDESRTLQQWIEHHTEKESAPKKP</sequence>
<name>A0A1T4YLE8_9BACT</name>
<proteinExistence type="predicted"/>
<dbReference type="RefSeq" id="WP_078814725.1">
    <property type="nucleotide sequence ID" value="NZ_FUYE01000013.1"/>
</dbReference>
<reference evidence="3" key="1">
    <citation type="submission" date="2017-02" db="EMBL/GenBank/DDBJ databases">
        <authorList>
            <person name="Varghese N."/>
            <person name="Submissions S."/>
        </authorList>
    </citation>
    <scope>NUCLEOTIDE SEQUENCE [LARGE SCALE GENOMIC DNA]</scope>
    <source>
        <strain evidence="3">ATCC 700200</strain>
    </source>
</reference>
<accession>A0A1T4YLE8</accession>
<evidence type="ECO:0000313" key="3">
    <source>
        <dbReference type="Proteomes" id="UP000190774"/>
    </source>
</evidence>
<keyword evidence="3" id="KW-1185">Reference proteome</keyword>
<feature type="chain" id="PRO_5013295642" evidence="1">
    <location>
        <begin position="25"/>
        <end position="187"/>
    </location>
</feature>